<organism evidence="2 3">
    <name type="scientific">Prorocentrum cordatum</name>
    <dbReference type="NCBI Taxonomy" id="2364126"/>
    <lineage>
        <taxon>Eukaryota</taxon>
        <taxon>Sar</taxon>
        <taxon>Alveolata</taxon>
        <taxon>Dinophyceae</taxon>
        <taxon>Prorocentrales</taxon>
        <taxon>Prorocentraceae</taxon>
        <taxon>Prorocentrum</taxon>
    </lineage>
</organism>
<name>A0ABN9SGV0_9DINO</name>
<dbReference type="Proteomes" id="UP001189429">
    <property type="component" value="Unassembled WGS sequence"/>
</dbReference>
<evidence type="ECO:0000313" key="3">
    <source>
        <dbReference type="Proteomes" id="UP001189429"/>
    </source>
</evidence>
<keyword evidence="1" id="KW-0812">Transmembrane</keyword>
<keyword evidence="1" id="KW-0472">Membrane</keyword>
<protein>
    <recommendedName>
        <fullName evidence="4">Secreted peptide</fullName>
    </recommendedName>
</protein>
<evidence type="ECO:0000256" key="1">
    <source>
        <dbReference type="SAM" id="Phobius"/>
    </source>
</evidence>
<gene>
    <name evidence="2" type="ORF">PCOR1329_LOCUS28542</name>
</gene>
<comment type="caution">
    <text evidence="2">The sequence shown here is derived from an EMBL/GenBank/DDBJ whole genome shotgun (WGS) entry which is preliminary data.</text>
</comment>
<evidence type="ECO:0000313" key="2">
    <source>
        <dbReference type="EMBL" id="CAK0829654.1"/>
    </source>
</evidence>
<accession>A0ABN9SGV0</accession>
<evidence type="ECO:0008006" key="4">
    <source>
        <dbReference type="Google" id="ProtNLM"/>
    </source>
</evidence>
<keyword evidence="1" id="KW-1133">Transmembrane helix</keyword>
<feature type="transmembrane region" description="Helical" evidence="1">
    <location>
        <begin position="51"/>
        <end position="72"/>
    </location>
</feature>
<feature type="transmembrane region" description="Helical" evidence="1">
    <location>
        <begin position="6"/>
        <end position="30"/>
    </location>
</feature>
<reference evidence="2" key="1">
    <citation type="submission" date="2023-10" db="EMBL/GenBank/DDBJ databases">
        <authorList>
            <person name="Chen Y."/>
            <person name="Shah S."/>
            <person name="Dougan E. K."/>
            <person name="Thang M."/>
            <person name="Chan C."/>
        </authorList>
    </citation>
    <scope>NUCLEOTIDE SEQUENCE [LARGE SCALE GENOMIC DNA]</scope>
</reference>
<dbReference type="EMBL" id="CAUYUJ010010557">
    <property type="protein sequence ID" value="CAK0829654.1"/>
    <property type="molecule type" value="Genomic_DNA"/>
</dbReference>
<proteinExistence type="predicted"/>
<keyword evidence="3" id="KW-1185">Reference proteome</keyword>
<feature type="transmembrane region" description="Helical" evidence="1">
    <location>
        <begin position="110"/>
        <end position="130"/>
    </location>
</feature>
<sequence>MFEEQLVTSLLVSWLLPWILLLLAATAPGFKSATSLITSRRRLCRCSLKRLSLASAAGTVIQIWCACLRTSFRRGLIFIDGFLHPSGATTIDIHRAVSCTCLQHRGLQPWVAIVLLINALVTASSVVPMVSHIAHGR</sequence>